<feature type="active site" description="Charge relay system" evidence="5">
    <location>
        <position position="96"/>
    </location>
</feature>
<comment type="caution">
    <text evidence="9">The sequence shown here is derived from an EMBL/GenBank/DDBJ whole genome shotgun (WGS) entry which is preliminary data.</text>
</comment>
<dbReference type="RefSeq" id="WP_220162952.1">
    <property type="nucleotide sequence ID" value="NZ_JAIBOA010000002.1"/>
</dbReference>
<dbReference type="Gene3D" id="3.40.50.200">
    <property type="entry name" value="Peptidase S8/S53 domain"/>
    <property type="match status" value="1"/>
</dbReference>
<evidence type="ECO:0000256" key="5">
    <source>
        <dbReference type="PROSITE-ProRule" id="PRU01240"/>
    </source>
</evidence>
<evidence type="ECO:0000256" key="3">
    <source>
        <dbReference type="ARBA" id="ARBA00022801"/>
    </source>
</evidence>
<evidence type="ECO:0000256" key="4">
    <source>
        <dbReference type="ARBA" id="ARBA00022825"/>
    </source>
</evidence>
<evidence type="ECO:0000313" key="9">
    <source>
        <dbReference type="EMBL" id="MBW8481291.1"/>
    </source>
</evidence>
<reference evidence="9 10" key="1">
    <citation type="submission" date="2021-07" db="EMBL/GenBank/DDBJ databases">
        <title>Actinomadura sp. PM05-2 isolated from lichen.</title>
        <authorList>
            <person name="Somphong A."/>
            <person name="Phongsopitanun W."/>
            <person name="Tanasupawat S."/>
            <person name="Peongsungnone V."/>
        </authorList>
    </citation>
    <scope>NUCLEOTIDE SEQUENCE [LARGE SCALE GENOMIC DNA]</scope>
    <source>
        <strain evidence="9 10">PM05-2</strain>
    </source>
</reference>
<keyword evidence="3 5" id="KW-0378">Hydrolase</keyword>
<dbReference type="SUPFAM" id="SSF52743">
    <property type="entry name" value="Subtilisin-like"/>
    <property type="match status" value="1"/>
</dbReference>
<dbReference type="InterPro" id="IPR000209">
    <property type="entry name" value="Peptidase_S8/S53_dom"/>
</dbReference>
<feature type="active site" description="Charge relay system" evidence="5">
    <location>
        <position position="273"/>
    </location>
</feature>
<evidence type="ECO:0000256" key="2">
    <source>
        <dbReference type="ARBA" id="ARBA00022670"/>
    </source>
</evidence>
<feature type="chain" id="PRO_5046937995" evidence="7">
    <location>
        <begin position="24"/>
        <end position="401"/>
    </location>
</feature>
<organism evidence="9 10">
    <name type="scientific">Actinomadura parmotrematis</name>
    <dbReference type="NCBI Taxonomy" id="2864039"/>
    <lineage>
        <taxon>Bacteria</taxon>
        <taxon>Bacillati</taxon>
        <taxon>Actinomycetota</taxon>
        <taxon>Actinomycetes</taxon>
        <taxon>Streptosporangiales</taxon>
        <taxon>Thermomonosporaceae</taxon>
        <taxon>Actinomadura</taxon>
    </lineage>
</organism>
<dbReference type="PROSITE" id="PS51892">
    <property type="entry name" value="SUBTILASE"/>
    <property type="match status" value="1"/>
</dbReference>
<protein>
    <submittedName>
        <fullName evidence="9">S8 family serine peptidase</fullName>
    </submittedName>
</protein>
<feature type="signal peptide" evidence="7">
    <location>
        <begin position="1"/>
        <end position="23"/>
    </location>
</feature>
<keyword evidence="6" id="KW-1133">Transmembrane helix</keyword>
<keyword evidence="7" id="KW-0732">Signal</keyword>
<dbReference type="Proteomes" id="UP000774570">
    <property type="component" value="Unassembled WGS sequence"/>
</dbReference>
<name>A0ABS7FLP0_9ACTN</name>
<dbReference type="InterPro" id="IPR036852">
    <property type="entry name" value="Peptidase_S8/S53_dom_sf"/>
</dbReference>
<keyword evidence="10" id="KW-1185">Reference proteome</keyword>
<feature type="active site" description="Charge relay system" evidence="5">
    <location>
        <position position="62"/>
    </location>
</feature>
<gene>
    <name evidence="9" type="ORF">K1Y72_02835</name>
</gene>
<dbReference type="PANTHER" id="PTHR43806:SF11">
    <property type="entry name" value="CEREVISIN-RELATED"/>
    <property type="match status" value="1"/>
</dbReference>
<evidence type="ECO:0000256" key="6">
    <source>
        <dbReference type="SAM" id="Phobius"/>
    </source>
</evidence>
<dbReference type="InterPro" id="IPR050131">
    <property type="entry name" value="Peptidase_S8_subtilisin-like"/>
</dbReference>
<accession>A0ABS7FLP0</accession>
<feature type="domain" description="Peptidase S8/S53" evidence="8">
    <location>
        <begin position="53"/>
        <end position="317"/>
    </location>
</feature>
<sequence>MLRRAAAGTAAALAAVLTTGAVAAPARADAVRDRQQPILEVLQAAQAWKLTRGKGVTVAVVDSGVAAGQADLAGKVTTGPNMLAAVDAGAHVVREHGTGMATIIAGRGHGAGRRAGVIGLAPESRILGIRAIAEPEDGSYPRYRTSEKAEGAVGRGIRYAADHGADVINLSLGNYEGSDAEREAIGYAVGKGVVVVSAVGNDGDEQGKLDGDGFAPYSYPASFPGVIAVAATDDAHGRAKFSNRNYAAVLSAPGTDIPIGGPDGKYYLSAGTSDASAVVSGVAALIRSRHPKMAPALVAQALIGGSRNNDGAYDVDTGFGEVSAYRALAAADRLAAVRAPAAKKDDERFGPARPGPVEVVQRPAWVRPLLALVVGGAVAGAGGALLIARLLARRNPRRPAA</sequence>
<keyword evidence="2 5" id="KW-0645">Protease</keyword>
<dbReference type="PANTHER" id="PTHR43806">
    <property type="entry name" value="PEPTIDASE S8"/>
    <property type="match status" value="1"/>
</dbReference>
<keyword evidence="4 5" id="KW-0720">Serine protease</keyword>
<dbReference type="PRINTS" id="PR00723">
    <property type="entry name" value="SUBTILISIN"/>
</dbReference>
<dbReference type="EMBL" id="JAIBOA010000002">
    <property type="protein sequence ID" value="MBW8481291.1"/>
    <property type="molecule type" value="Genomic_DNA"/>
</dbReference>
<keyword evidence="6" id="KW-0472">Membrane</keyword>
<dbReference type="Pfam" id="PF00082">
    <property type="entry name" value="Peptidase_S8"/>
    <property type="match status" value="1"/>
</dbReference>
<evidence type="ECO:0000256" key="7">
    <source>
        <dbReference type="SAM" id="SignalP"/>
    </source>
</evidence>
<proteinExistence type="inferred from homology"/>
<comment type="similarity">
    <text evidence="1 5">Belongs to the peptidase S8 family.</text>
</comment>
<evidence type="ECO:0000256" key="1">
    <source>
        <dbReference type="ARBA" id="ARBA00011073"/>
    </source>
</evidence>
<evidence type="ECO:0000259" key="8">
    <source>
        <dbReference type="Pfam" id="PF00082"/>
    </source>
</evidence>
<feature type="transmembrane region" description="Helical" evidence="6">
    <location>
        <begin position="369"/>
        <end position="392"/>
    </location>
</feature>
<evidence type="ECO:0000313" key="10">
    <source>
        <dbReference type="Proteomes" id="UP000774570"/>
    </source>
</evidence>
<keyword evidence="6" id="KW-0812">Transmembrane</keyword>
<dbReference type="InterPro" id="IPR015500">
    <property type="entry name" value="Peptidase_S8_subtilisin-rel"/>
</dbReference>